<feature type="compositionally biased region" description="Basic residues" evidence="1">
    <location>
        <begin position="1"/>
        <end position="11"/>
    </location>
</feature>
<comment type="caution">
    <text evidence="2">The sequence shown here is derived from an EMBL/GenBank/DDBJ whole genome shotgun (WGS) entry which is preliminary data.</text>
</comment>
<proteinExistence type="predicted"/>
<gene>
    <name evidence="2" type="ORF">HanXRQr2_Chr13g0575351</name>
</gene>
<reference evidence="2" key="2">
    <citation type="submission" date="2020-06" db="EMBL/GenBank/DDBJ databases">
        <title>Helianthus annuus Genome sequencing and assembly Release 2.</title>
        <authorList>
            <person name="Gouzy J."/>
            <person name="Langlade N."/>
            <person name="Munos S."/>
        </authorList>
    </citation>
    <scope>NUCLEOTIDE SEQUENCE</scope>
    <source>
        <tissue evidence="2">Leaves</tissue>
    </source>
</reference>
<feature type="region of interest" description="Disordered" evidence="1">
    <location>
        <begin position="94"/>
        <end position="120"/>
    </location>
</feature>
<protein>
    <submittedName>
        <fullName evidence="2">Uncharacterized protein</fullName>
    </submittedName>
</protein>
<dbReference type="Gramene" id="mRNA:HanXRQr2_Chr13g0575351">
    <property type="protein sequence ID" value="CDS:HanXRQr2_Chr13g0575351.1"/>
    <property type="gene ID" value="HanXRQr2_Chr13g0575351"/>
</dbReference>
<evidence type="ECO:0000313" key="3">
    <source>
        <dbReference type="Proteomes" id="UP000215914"/>
    </source>
</evidence>
<organism evidence="2 3">
    <name type="scientific">Helianthus annuus</name>
    <name type="common">Common sunflower</name>
    <dbReference type="NCBI Taxonomy" id="4232"/>
    <lineage>
        <taxon>Eukaryota</taxon>
        <taxon>Viridiplantae</taxon>
        <taxon>Streptophyta</taxon>
        <taxon>Embryophyta</taxon>
        <taxon>Tracheophyta</taxon>
        <taxon>Spermatophyta</taxon>
        <taxon>Magnoliopsida</taxon>
        <taxon>eudicotyledons</taxon>
        <taxon>Gunneridae</taxon>
        <taxon>Pentapetalae</taxon>
        <taxon>asterids</taxon>
        <taxon>campanulids</taxon>
        <taxon>Asterales</taxon>
        <taxon>Asteraceae</taxon>
        <taxon>Asteroideae</taxon>
        <taxon>Heliantheae alliance</taxon>
        <taxon>Heliantheae</taxon>
        <taxon>Helianthus</taxon>
    </lineage>
</organism>
<reference evidence="2" key="1">
    <citation type="journal article" date="2017" name="Nature">
        <title>The sunflower genome provides insights into oil metabolism, flowering and Asterid evolution.</title>
        <authorList>
            <person name="Badouin H."/>
            <person name="Gouzy J."/>
            <person name="Grassa C.J."/>
            <person name="Murat F."/>
            <person name="Staton S.E."/>
            <person name="Cottret L."/>
            <person name="Lelandais-Briere C."/>
            <person name="Owens G.L."/>
            <person name="Carrere S."/>
            <person name="Mayjonade B."/>
            <person name="Legrand L."/>
            <person name="Gill N."/>
            <person name="Kane N.C."/>
            <person name="Bowers J.E."/>
            <person name="Hubner S."/>
            <person name="Bellec A."/>
            <person name="Berard A."/>
            <person name="Berges H."/>
            <person name="Blanchet N."/>
            <person name="Boniface M.C."/>
            <person name="Brunel D."/>
            <person name="Catrice O."/>
            <person name="Chaidir N."/>
            <person name="Claudel C."/>
            <person name="Donnadieu C."/>
            <person name="Faraut T."/>
            <person name="Fievet G."/>
            <person name="Helmstetter N."/>
            <person name="King M."/>
            <person name="Knapp S.J."/>
            <person name="Lai Z."/>
            <person name="Le Paslier M.C."/>
            <person name="Lippi Y."/>
            <person name="Lorenzon L."/>
            <person name="Mandel J.R."/>
            <person name="Marage G."/>
            <person name="Marchand G."/>
            <person name="Marquand E."/>
            <person name="Bret-Mestries E."/>
            <person name="Morien E."/>
            <person name="Nambeesan S."/>
            <person name="Nguyen T."/>
            <person name="Pegot-Espagnet P."/>
            <person name="Pouilly N."/>
            <person name="Raftis F."/>
            <person name="Sallet E."/>
            <person name="Schiex T."/>
            <person name="Thomas J."/>
            <person name="Vandecasteele C."/>
            <person name="Vares D."/>
            <person name="Vear F."/>
            <person name="Vautrin S."/>
            <person name="Crespi M."/>
            <person name="Mangin B."/>
            <person name="Burke J.M."/>
            <person name="Salse J."/>
            <person name="Munos S."/>
            <person name="Vincourt P."/>
            <person name="Rieseberg L.H."/>
            <person name="Langlade N.B."/>
        </authorList>
    </citation>
    <scope>NUCLEOTIDE SEQUENCE</scope>
    <source>
        <tissue evidence="2">Leaves</tissue>
    </source>
</reference>
<feature type="compositionally biased region" description="Polar residues" evidence="1">
    <location>
        <begin position="23"/>
        <end position="33"/>
    </location>
</feature>
<evidence type="ECO:0000256" key="1">
    <source>
        <dbReference type="SAM" id="MobiDB-lite"/>
    </source>
</evidence>
<dbReference type="EMBL" id="MNCJ02000328">
    <property type="protein sequence ID" value="KAF5772308.1"/>
    <property type="molecule type" value="Genomic_DNA"/>
</dbReference>
<sequence>MRRVLQKRSRRDPRISREDNTETRTTQEATLPVTSARPPIQYTPTPLSPRIIEYIQNERATMFIPAPKPGEGSSSGPSDADVVRGVELLQAAAREAEEAAKPSQEGTHEASSSSDSDDLFEENETTILMRRIMVLEEDKIFKDDQIASLMEELVVKNQKIHELETNLGSLTAIVMDMKQKFEGKFPKEFPDPPKESTAEERAKEQKEHEEAMDRYIDNPPRTVN</sequence>
<dbReference type="Proteomes" id="UP000215914">
    <property type="component" value="Unassembled WGS sequence"/>
</dbReference>
<keyword evidence="3" id="KW-1185">Reference proteome</keyword>
<accession>A0A9K3EEX0</accession>
<dbReference type="AlphaFoldDB" id="A0A9K3EEX0"/>
<feature type="region of interest" description="Disordered" evidence="1">
    <location>
        <begin position="183"/>
        <end position="224"/>
    </location>
</feature>
<name>A0A9K3EEX0_HELAN</name>
<evidence type="ECO:0000313" key="2">
    <source>
        <dbReference type="EMBL" id="KAF5772308.1"/>
    </source>
</evidence>
<feature type="region of interest" description="Disordered" evidence="1">
    <location>
        <begin position="1"/>
        <end position="47"/>
    </location>
</feature>
<feature type="compositionally biased region" description="Basic and acidic residues" evidence="1">
    <location>
        <begin position="12"/>
        <end position="22"/>
    </location>
</feature>
<feature type="compositionally biased region" description="Basic and acidic residues" evidence="1">
    <location>
        <begin position="183"/>
        <end position="216"/>
    </location>
</feature>